<evidence type="ECO:0000313" key="2">
    <source>
        <dbReference type="EMBL" id="CAK7273050.1"/>
    </source>
</evidence>
<name>A0ABP0DXM2_9PEZI</name>
<accession>A0ABP0DXM2</accession>
<keyword evidence="3" id="KW-1185">Reference proteome</keyword>
<sequence length="99" mass="10288">MRKASACHSVRAGASNSSDHETADAAHCQARAKRDRADADGSDIFAGSELRNGKNKEGVDDSMVDELIGSGKSQDGLGRRRVSGGVGGDDDGGDRSRQL</sequence>
<reference evidence="2 3" key="1">
    <citation type="submission" date="2024-01" db="EMBL/GenBank/DDBJ databases">
        <authorList>
            <person name="Allen C."/>
            <person name="Tagirdzhanova G."/>
        </authorList>
    </citation>
    <scope>NUCLEOTIDE SEQUENCE [LARGE SCALE GENOMIC DNA]</scope>
    <source>
        <strain evidence="2 3">CBS 573.63</strain>
    </source>
</reference>
<dbReference type="EMBL" id="CAWUOM010000122">
    <property type="protein sequence ID" value="CAK7273050.1"/>
    <property type="molecule type" value="Genomic_DNA"/>
</dbReference>
<dbReference type="Proteomes" id="UP001642501">
    <property type="component" value="Unassembled WGS sequence"/>
</dbReference>
<protein>
    <submittedName>
        <fullName evidence="2">Uncharacterized protein</fullName>
    </submittedName>
</protein>
<evidence type="ECO:0000313" key="3">
    <source>
        <dbReference type="Proteomes" id="UP001642501"/>
    </source>
</evidence>
<gene>
    <name evidence="2" type="ORF">SEPCBS57363_005457</name>
</gene>
<organism evidence="2 3">
    <name type="scientific">Sporothrix epigloea</name>
    <dbReference type="NCBI Taxonomy" id="1892477"/>
    <lineage>
        <taxon>Eukaryota</taxon>
        <taxon>Fungi</taxon>
        <taxon>Dikarya</taxon>
        <taxon>Ascomycota</taxon>
        <taxon>Pezizomycotina</taxon>
        <taxon>Sordariomycetes</taxon>
        <taxon>Sordariomycetidae</taxon>
        <taxon>Ophiostomatales</taxon>
        <taxon>Ophiostomataceae</taxon>
        <taxon>Sporothrix</taxon>
    </lineage>
</organism>
<feature type="region of interest" description="Disordered" evidence="1">
    <location>
        <begin position="1"/>
        <end position="99"/>
    </location>
</feature>
<proteinExistence type="predicted"/>
<evidence type="ECO:0000256" key="1">
    <source>
        <dbReference type="SAM" id="MobiDB-lite"/>
    </source>
</evidence>
<comment type="caution">
    <text evidence="2">The sequence shown here is derived from an EMBL/GenBank/DDBJ whole genome shotgun (WGS) entry which is preliminary data.</text>
</comment>